<keyword evidence="1" id="KW-0489">Methyltransferase</keyword>
<dbReference type="Proteomes" id="UP000304900">
    <property type="component" value="Unassembled WGS sequence"/>
</dbReference>
<reference evidence="1 2" key="1">
    <citation type="submission" date="2019-05" db="EMBL/GenBank/DDBJ databases">
        <title>Dyadobacter AR-3-8 sp. nov., isolated from arctic soil.</title>
        <authorList>
            <person name="Chaudhary D.K."/>
        </authorList>
    </citation>
    <scope>NUCLEOTIDE SEQUENCE [LARGE SCALE GENOMIC DNA]</scope>
    <source>
        <strain evidence="1 2">AR-3-8</strain>
    </source>
</reference>
<dbReference type="AlphaFoldDB" id="A0A4U6D2F1"/>
<dbReference type="GO" id="GO:0008168">
    <property type="term" value="F:methyltransferase activity"/>
    <property type="evidence" value="ECO:0007669"/>
    <property type="project" value="UniProtKB-KW"/>
</dbReference>
<organism evidence="1 2">
    <name type="scientific">Dyadobacter frigoris</name>
    <dbReference type="NCBI Taxonomy" id="2576211"/>
    <lineage>
        <taxon>Bacteria</taxon>
        <taxon>Pseudomonadati</taxon>
        <taxon>Bacteroidota</taxon>
        <taxon>Cytophagia</taxon>
        <taxon>Cytophagales</taxon>
        <taxon>Spirosomataceae</taxon>
        <taxon>Dyadobacter</taxon>
    </lineage>
</organism>
<keyword evidence="1" id="KW-0808">Transferase</keyword>
<accession>A0A4U6D2F1</accession>
<keyword evidence="2" id="KW-1185">Reference proteome</keyword>
<evidence type="ECO:0000313" key="2">
    <source>
        <dbReference type="Proteomes" id="UP000304900"/>
    </source>
</evidence>
<dbReference type="OrthoDB" id="965561at2"/>
<name>A0A4U6D2F1_9BACT</name>
<dbReference type="EMBL" id="SZVO01000007">
    <property type="protein sequence ID" value="TKT91342.1"/>
    <property type="molecule type" value="Genomic_DNA"/>
</dbReference>
<gene>
    <name evidence="1" type="ORF">FDK13_17050</name>
</gene>
<dbReference type="RefSeq" id="WP_137341202.1">
    <property type="nucleotide sequence ID" value="NZ_BSQH01000021.1"/>
</dbReference>
<sequence>MSFDIILVTFGKRKKKMEGISYLTDNAGQKKAVVIDFSLLKNKDNLAEILEGIEDEIAVELRQNEPRLSWKDVRDTLLDKD</sequence>
<dbReference type="GO" id="GO:0032259">
    <property type="term" value="P:methylation"/>
    <property type="evidence" value="ECO:0007669"/>
    <property type="project" value="UniProtKB-KW"/>
</dbReference>
<protein>
    <submittedName>
        <fullName evidence="1">RNA methyltransferase</fullName>
    </submittedName>
</protein>
<comment type="caution">
    <text evidence="1">The sequence shown here is derived from an EMBL/GenBank/DDBJ whole genome shotgun (WGS) entry which is preliminary data.</text>
</comment>
<evidence type="ECO:0000313" key="1">
    <source>
        <dbReference type="EMBL" id="TKT91342.1"/>
    </source>
</evidence>
<proteinExistence type="predicted"/>